<dbReference type="STRING" id="1042311.A0A2T3Z1T7"/>
<dbReference type="EMBL" id="KZ679265">
    <property type="protein sequence ID" value="PTB38781.1"/>
    <property type="molecule type" value="Genomic_DNA"/>
</dbReference>
<proteinExistence type="predicted"/>
<protein>
    <recommendedName>
        <fullName evidence="4">NWD NACHT-NTPase N-terminal domain-containing protein</fullName>
    </recommendedName>
</protein>
<evidence type="ECO:0000256" key="1">
    <source>
        <dbReference type="SAM" id="MobiDB-lite"/>
    </source>
</evidence>
<name>A0A2T3Z1T7_TRIA4</name>
<evidence type="ECO:0008006" key="4">
    <source>
        <dbReference type="Google" id="ProtNLM"/>
    </source>
</evidence>
<reference evidence="2 3" key="1">
    <citation type="submission" date="2016-07" db="EMBL/GenBank/DDBJ databases">
        <title>Multiple horizontal gene transfer events from other fungi enriched the ability of initially mycotrophic Trichoderma (Ascomycota) to feed on dead plant biomass.</title>
        <authorList>
            <consortium name="DOE Joint Genome Institute"/>
            <person name="Aerts A."/>
            <person name="Atanasova L."/>
            <person name="Chenthamara K."/>
            <person name="Zhang J."/>
            <person name="Grujic M."/>
            <person name="Henrissat B."/>
            <person name="Kuo A."/>
            <person name="Salamov A."/>
            <person name="Lipzen A."/>
            <person name="Labutti K."/>
            <person name="Barry K."/>
            <person name="Miao Y."/>
            <person name="Rahimi M.J."/>
            <person name="Shen Q."/>
            <person name="Grigoriev I.V."/>
            <person name="Kubicek C.P."/>
            <person name="Druzhinina I.S."/>
        </authorList>
    </citation>
    <scope>NUCLEOTIDE SEQUENCE [LARGE SCALE GENOMIC DNA]</scope>
    <source>
        <strain evidence="2 3">CBS 433.97</strain>
    </source>
</reference>
<keyword evidence="3" id="KW-1185">Reference proteome</keyword>
<dbReference type="OrthoDB" id="4900261at2759"/>
<feature type="compositionally biased region" description="Polar residues" evidence="1">
    <location>
        <begin position="29"/>
        <end position="40"/>
    </location>
</feature>
<evidence type="ECO:0000313" key="2">
    <source>
        <dbReference type="EMBL" id="PTB38781.1"/>
    </source>
</evidence>
<evidence type="ECO:0000313" key="3">
    <source>
        <dbReference type="Proteomes" id="UP000240493"/>
    </source>
</evidence>
<feature type="region of interest" description="Disordered" evidence="1">
    <location>
        <begin position="1"/>
        <end position="45"/>
    </location>
</feature>
<feature type="compositionally biased region" description="Basic residues" evidence="1">
    <location>
        <begin position="1"/>
        <end position="10"/>
    </location>
</feature>
<dbReference type="AlphaFoldDB" id="A0A2T3Z1T7"/>
<sequence length="160" mass="18145">MARRGLKRSLKNLQGKLPGWLRSEDQHSTPDSNSAASQKQKLVKVQSDEAPIKELWNVAYEKLREEDGALIKEYERKLQGNMVAGLGSMSNASIRDRIQTILKYKMDEVNANTWKLKFRSSEVEVRDLVQPILGIVSLTNEYVADAMSLHSSTSFSLGWY</sequence>
<organism evidence="2 3">
    <name type="scientific">Trichoderma asperellum (strain ATCC 204424 / CBS 433.97 / NBRC 101777)</name>
    <dbReference type="NCBI Taxonomy" id="1042311"/>
    <lineage>
        <taxon>Eukaryota</taxon>
        <taxon>Fungi</taxon>
        <taxon>Dikarya</taxon>
        <taxon>Ascomycota</taxon>
        <taxon>Pezizomycotina</taxon>
        <taxon>Sordariomycetes</taxon>
        <taxon>Hypocreomycetidae</taxon>
        <taxon>Hypocreales</taxon>
        <taxon>Hypocreaceae</taxon>
        <taxon>Trichoderma</taxon>
    </lineage>
</organism>
<accession>A0A2T3Z1T7</accession>
<dbReference type="Proteomes" id="UP000240493">
    <property type="component" value="Unassembled WGS sequence"/>
</dbReference>
<gene>
    <name evidence="2" type="ORF">M441DRAFT_238757</name>
</gene>